<dbReference type="Pfam" id="PF01568">
    <property type="entry name" value="Molydop_binding"/>
    <property type="match status" value="1"/>
</dbReference>
<keyword evidence="9" id="KW-1185">Reference proteome</keyword>
<organism evidence="8 9">
    <name type="scientific">Mesosutterella porci</name>
    <dbReference type="NCBI Taxonomy" id="2915351"/>
    <lineage>
        <taxon>Bacteria</taxon>
        <taxon>Pseudomonadati</taxon>
        <taxon>Pseudomonadota</taxon>
        <taxon>Betaproteobacteria</taxon>
        <taxon>Burkholderiales</taxon>
        <taxon>Sutterellaceae</taxon>
        <taxon>Mesosutterella</taxon>
    </lineage>
</organism>
<feature type="domain" description="Molybdopterin oxidoreductase" evidence="6">
    <location>
        <begin position="56"/>
        <end position="517"/>
    </location>
</feature>
<dbReference type="CDD" id="cd02751">
    <property type="entry name" value="MopB_DMSOR-like"/>
    <property type="match status" value="1"/>
</dbReference>
<dbReference type="SUPFAM" id="SSF53706">
    <property type="entry name" value="Formate dehydrogenase/DMSO reductase, domains 1-3"/>
    <property type="match status" value="1"/>
</dbReference>
<dbReference type="Gene3D" id="3.90.55.10">
    <property type="entry name" value="Dimethylsulfoxide Reductase, domain 3"/>
    <property type="match status" value="1"/>
</dbReference>
<dbReference type="InterPro" id="IPR006655">
    <property type="entry name" value="Mopterin_OxRdtase_prok_CS"/>
</dbReference>
<dbReference type="PROSITE" id="PS00490">
    <property type="entry name" value="MOLYBDOPTERIN_PROK_2"/>
    <property type="match status" value="1"/>
</dbReference>
<keyword evidence="5" id="KW-0560">Oxidoreductase</keyword>
<dbReference type="Gene3D" id="2.40.40.20">
    <property type="match status" value="1"/>
</dbReference>
<reference evidence="8 9" key="1">
    <citation type="submission" date="2022-02" db="EMBL/GenBank/DDBJ databases">
        <title>Mesosutterella porci, a novel member of the family Sutterellaceae from pig feces.</title>
        <authorList>
            <person name="Wylensek D."/>
            <person name="Clavel T."/>
        </authorList>
    </citation>
    <scope>NUCLEOTIDE SEQUENCE [LARGE SCALE GENOMIC DNA]</scope>
    <source>
        <strain evidence="9">oilRF-744-wt-GAM-9</strain>
    </source>
</reference>
<comment type="caution">
    <text evidence="8">The sequence shown here is derived from an EMBL/GenBank/DDBJ whole genome shotgun (WGS) entry which is preliminary data.</text>
</comment>
<dbReference type="Pfam" id="PF00384">
    <property type="entry name" value="Molybdopterin"/>
    <property type="match status" value="1"/>
</dbReference>
<dbReference type="SUPFAM" id="SSF50692">
    <property type="entry name" value="ADC-like"/>
    <property type="match status" value="1"/>
</dbReference>
<dbReference type="InterPro" id="IPR050612">
    <property type="entry name" value="Prok_Mopterin_Oxidored"/>
</dbReference>
<dbReference type="Proteomes" id="UP001297600">
    <property type="component" value="Unassembled WGS sequence"/>
</dbReference>
<evidence type="ECO:0000256" key="4">
    <source>
        <dbReference type="ARBA" id="ARBA00022723"/>
    </source>
</evidence>
<evidence type="ECO:0000259" key="7">
    <source>
        <dbReference type="Pfam" id="PF01568"/>
    </source>
</evidence>
<evidence type="ECO:0000256" key="3">
    <source>
        <dbReference type="ARBA" id="ARBA00022505"/>
    </source>
</evidence>
<evidence type="ECO:0000259" key="6">
    <source>
        <dbReference type="Pfam" id="PF00384"/>
    </source>
</evidence>
<comment type="cofactor">
    <cofactor evidence="1">
        <name>Mo-bis(molybdopterin guanine dinucleotide)</name>
        <dbReference type="ChEBI" id="CHEBI:60539"/>
    </cofactor>
</comment>
<evidence type="ECO:0000256" key="2">
    <source>
        <dbReference type="ARBA" id="ARBA00010312"/>
    </source>
</evidence>
<dbReference type="InterPro" id="IPR006657">
    <property type="entry name" value="MoPterin_dinucl-bd_dom"/>
</dbReference>
<dbReference type="PANTHER" id="PTHR43742:SF10">
    <property type="entry name" value="TRIMETHYLAMINE-N-OXIDE REDUCTASE 2"/>
    <property type="match status" value="1"/>
</dbReference>
<dbReference type="RefSeq" id="WP_237977649.1">
    <property type="nucleotide sequence ID" value="NZ_JAKNCT010000001.1"/>
</dbReference>
<evidence type="ECO:0000256" key="1">
    <source>
        <dbReference type="ARBA" id="ARBA00001942"/>
    </source>
</evidence>
<accession>A0ABS9MPM8</accession>
<protein>
    <submittedName>
        <fullName evidence="8">Molybdopterin-dependent oxidoreductase</fullName>
    </submittedName>
</protein>
<dbReference type="Gene3D" id="3.40.50.740">
    <property type="match status" value="1"/>
</dbReference>
<comment type="similarity">
    <text evidence="2">Belongs to the prokaryotic molybdopterin-containing oxidoreductase family.</text>
</comment>
<dbReference type="InterPro" id="IPR009010">
    <property type="entry name" value="Asp_de-COase-like_dom_sf"/>
</dbReference>
<dbReference type="EMBL" id="JAKNCT010000001">
    <property type="protein sequence ID" value="MCG5029993.1"/>
    <property type="molecule type" value="Genomic_DNA"/>
</dbReference>
<feature type="domain" description="Molybdopterin dinucleotide-binding" evidence="7">
    <location>
        <begin position="634"/>
        <end position="746"/>
    </location>
</feature>
<dbReference type="InterPro" id="IPR006656">
    <property type="entry name" value="Mopterin_OxRdtase"/>
</dbReference>
<proteinExistence type="inferred from homology"/>
<evidence type="ECO:0000256" key="5">
    <source>
        <dbReference type="ARBA" id="ARBA00023002"/>
    </source>
</evidence>
<gene>
    <name evidence="8" type="ORF">MAF45_00790</name>
</gene>
<evidence type="ECO:0000313" key="8">
    <source>
        <dbReference type="EMBL" id="MCG5029993.1"/>
    </source>
</evidence>
<sequence length="779" mass="86433">MSTHEPISQGLTTASHWGVFRAWPQSGKIAARALEEDLRGISNLQAVTELPFLDNRIRTPAARASFLEKRAGHTHLRGEDRWVSLSWQEALDLAGSEINRIYDLYGPSAVFGHSYGWKSSGALHAPAALIRRMLALRGGYVRGENNYSNAAMRKILPYAVGLKHPQPQSLEVIARCTERLVFWGADPEITNDIDWFSTVHSSESAWCALEEKARSGALRTFAVNPVRPLSAQRFRSEWLPVRPGTDAALMLAMIHVLDQENLCDRDFLRTHVHGLEAFLDYIRGREDGCAKTPGWAEPICGLPAQTIVRFARELAANRTFLMLGWGPQRARFGEQFHWAGFALAAFLGQMGLPGGGVSGEHHTGRGGAPATRGPYVENLPLPDSAAVCPVIPVARFADCLRHPGRTIDFNGRSCTYPMLRLMLWGGGNPFAHQPDSFGLYHAWRSQQIEAVIVCDTHWSATARMADLVLPACTFLERNDISGVGEYSRDGISAMHRIIPPMYGSRTDYWIFSELAKRLGVGEAFTEGLDEDGWLRRLYGEAADRARGNGLTLPSFDEFWEKGWVPFPVPEEARDFVDFADFRSDPDKHPLPTPSGRIELFSEKIASFGYRDCPPHPAWLDPAPGDPRVRSRFPLRLVSPKSRFRLHSQLDPCPRKDRGPADPEWLRINPRDASARAIAQGDLVLARSPRGALVARASVTEDVMQGTVALAHGAWFEPEWIGDELVDLHGSSNTLTEDVPTSALACGNTASAFDVEVCRCREQDFPFRTFTPPLPEGLAH</sequence>
<dbReference type="PANTHER" id="PTHR43742">
    <property type="entry name" value="TRIMETHYLAMINE-N-OXIDE REDUCTASE"/>
    <property type="match status" value="1"/>
</dbReference>
<keyword evidence="4" id="KW-0479">Metal-binding</keyword>
<name>A0ABS9MPM8_9BURK</name>
<keyword evidence="3" id="KW-0500">Molybdenum</keyword>
<dbReference type="Gene3D" id="3.40.228.10">
    <property type="entry name" value="Dimethylsulfoxide Reductase, domain 2"/>
    <property type="match status" value="1"/>
</dbReference>
<evidence type="ECO:0000313" key="9">
    <source>
        <dbReference type="Proteomes" id="UP001297600"/>
    </source>
</evidence>